<keyword evidence="3" id="KW-1185">Reference proteome</keyword>
<dbReference type="EMBL" id="SWFS01000093">
    <property type="protein sequence ID" value="KAA8916582.1"/>
    <property type="molecule type" value="Genomic_DNA"/>
</dbReference>
<organism evidence="2 3">
    <name type="scientific">Trichomonascus ciferrii</name>
    <dbReference type="NCBI Taxonomy" id="44093"/>
    <lineage>
        <taxon>Eukaryota</taxon>
        <taxon>Fungi</taxon>
        <taxon>Dikarya</taxon>
        <taxon>Ascomycota</taxon>
        <taxon>Saccharomycotina</taxon>
        <taxon>Dipodascomycetes</taxon>
        <taxon>Dipodascales</taxon>
        <taxon>Trichomonascaceae</taxon>
        <taxon>Trichomonascus</taxon>
        <taxon>Trichomonascus ciferrii complex</taxon>
    </lineage>
</organism>
<feature type="compositionally biased region" description="Basic and acidic residues" evidence="1">
    <location>
        <begin position="138"/>
        <end position="151"/>
    </location>
</feature>
<feature type="region of interest" description="Disordered" evidence="1">
    <location>
        <begin position="1"/>
        <end position="105"/>
    </location>
</feature>
<evidence type="ECO:0000313" key="2">
    <source>
        <dbReference type="EMBL" id="KAA8916582.1"/>
    </source>
</evidence>
<proteinExistence type="predicted"/>
<accession>A0A642V8Y5</accession>
<sequence length="151" mass="16565">MASVAKRLKGGSDVLKPLDRNQKVGTRISKDRPSSRRNRARRALGELDIEQFPGRVTTLNSDGTAHTEALTSQWDNTTSRPSISSSSSSRQPVKLPSYVTPPRNSQLLKDLQTSVLMLSQPFDIFEDPAPATLTSKSSDGHSFDDKENISP</sequence>
<dbReference type="Proteomes" id="UP000761534">
    <property type="component" value="Unassembled WGS sequence"/>
</dbReference>
<name>A0A642V8Y5_9ASCO</name>
<feature type="compositionally biased region" description="Low complexity" evidence="1">
    <location>
        <begin position="79"/>
        <end position="90"/>
    </location>
</feature>
<gene>
    <name evidence="2" type="ORF">TRICI_001208</name>
</gene>
<feature type="compositionally biased region" description="Basic and acidic residues" evidence="1">
    <location>
        <begin position="16"/>
        <end position="34"/>
    </location>
</feature>
<dbReference type="AlphaFoldDB" id="A0A642V8Y5"/>
<feature type="region of interest" description="Disordered" evidence="1">
    <location>
        <begin position="126"/>
        <end position="151"/>
    </location>
</feature>
<evidence type="ECO:0000313" key="3">
    <source>
        <dbReference type="Proteomes" id="UP000761534"/>
    </source>
</evidence>
<protein>
    <submittedName>
        <fullName evidence="2">Uncharacterized protein</fullName>
    </submittedName>
</protein>
<reference evidence="2" key="1">
    <citation type="journal article" date="2019" name="G3 (Bethesda)">
        <title>Genome Assemblies of Two Rare Opportunistic Yeast Pathogens: Diutina rugosa (syn. Candida rugosa) and Trichomonascus ciferrii (syn. Candida ciferrii).</title>
        <authorList>
            <person name="Mixao V."/>
            <person name="Saus E."/>
            <person name="Hansen A.P."/>
            <person name="Lass-Florl C."/>
            <person name="Gabaldon T."/>
        </authorList>
    </citation>
    <scope>NUCLEOTIDE SEQUENCE</scope>
    <source>
        <strain evidence="2">CBS 4856</strain>
    </source>
</reference>
<feature type="compositionally biased region" description="Polar residues" evidence="1">
    <location>
        <begin position="57"/>
        <end position="78"/>
    </location>
</feature>
<comment type="caution">
    <text evidence="2">The sequence shown here is derived from an EMBL/GenBank/DDBJ whole genome shotgun (WGS) entry which is preliminary data.</text>
</comment>
<evidence type="ECO:0000256" key="1">
    <source>
        <dbReference type="SAM" id="MobiDB-lite"/>
    </source>
</evidence>
<dbReference type="VEuPathDB" id="FungiDB:TRICI_001208"/>